<evidence type="ECO:0000313" key="8">
    <source>
        <dbReference type="EMBL" id="SPQ01196.1"/>
    </source>
</evidence>
<dbReference type="GO" id="GO:0006355">
    <property type="term" value="P:regulation of DNA-templated transcription"/>
    <property type="evidence" value="ECO:0007669"/>
    <property type="project" value="InterPro"/>
</dbReference>
<proteinExistence type="predicted"/>
<evidence type="ECO:0000256" key="2">
    <source>
        <dbReference type="ARBA" id="ARBA00022840"/>
    </source>
</evidence>
<dbReference type="PANTHER" id="PTHR32071">
    <property type="entry name" value="TRANSCRIPTIONAL REGULATORY PROTEIN"/>
    <property type="match status" value="1"/>
</dbReference>
<dbReference type="InterPro" id="IPR003593">
    <property type="entry name" value="AAA+_ATPase"/>
</dbReference>
<dbReference type="InterPro" id="IPR009057">
    <property type="entry name" value="Homeodomain-like_sf"/>
</dbReference>
<evidence type="ECO:0000256" key="6">
    <source>
        <dbReference type="ARBA" id="ARBA00023163"/>
    </source>
</evidence>
<reference evidence="9" key="1">
    <citation type="submission" date="2018-03" db="EMBL/GenBank/DDBJ databases">
        <authorList>
            <person name="Zecchin S."/>
        </authorList>
    </citation>
    <scope>NUCLEOTIDE SEQUENCE [LARGE SCALE GENOMIC DNA]</scope>
</reference>
<dbReference type="Gene3D" id="3.30.450.40">
    <property type="match status" value="1"/>
</dbReference>
<gene>
    <name evidence="8" type="ORF">NBG4_460019</name>
</gene>
<evidence type="ECO:0000313" key="9">
    <source>
        <dbReference type="Proteomes" id="UP000245125"/>
    </source>
</evidence>
<dbReference type="SMART" id="SM00382">
    <property type="entry name" value="AAA"/>
    <property type="match status" value="1"/>
</dbReference>
<dbReference type="InterPro" id="IPR002078">
    <property type="entry name" value="Sigma_54_int"/>
</dbReference>
<keyword evidence="9" id="KW-1185">Reference proteome</keyword>
<keyword evidence="3" id="KW-0805">Transcription regulation</keyword>
<dbReference type="PROSITE" id="PS00675">
    <property type="entry name" value="SIGMA54_INTERACT_1"/>
    <property type="match status" value="1"/>
</dbReference>
<dbReference type="Gene3D" id="3.40.50.300">
    <property type="entry name" value="P-loop containing nucleotide triphosphate hydrolases"/>
    <property type="match status" value="1"/>
</dbReference>
<keyword evidence="2" id="KW-0067">ATP-binding</keyword>
<dbReference type="InterPro" id="IPR003018">
    <property type="entry name" value="GAF"/>
</dbReference>
<evidence type="ECO:0000256" key="5">
    <source>
        <dbReference type="ARBA" id="ARBA00023159"/>
    </source>
</evidence>
<keyword evidence="6" id="KW-0804">Transcription</keyword>
<dbReference type="EMBL" id="OUUY01000093">
    <property type="protein sequence ID" value="SPQ01196.1"/>
    <property type="molecule type" value="Genomic_DNA"/>
</dbReference>
<dbReference type="InterPro" id="IPR025662">
    <property type="entry name" value="Sigma_54_int_dom_ATP-bd_1"/>
</dbReference>
<dbReference type="PRINTS" id="PR01590">
    <property type="entry name" value="HTHFIS"/>
</dbReference>
<dbReference type="Pfam" id="PF02954">
    <property type="entry name" value="HTH_8"/>
    <property type="match status" value="1"/>
</dbReference>
<dbReference type="Pfam" id="PF25601">
    <property type="entry name" value="AAA_lid_14"/>
    <property type="match status" value="1"/>
</dbReference>
<dbReference type="AlphaFoldDB" id="A0A2U3QIF8"/>
<feature type="domain" description="Sigma-54 factor interaction" evidence="7">
    <location>
        <begin position="198"/>
        <end position="427"/>
    </location>
</feature>
<organism evidence="8 9">
    <name type="scientific">Candidatus Sulfobium mesophilum</name>
    <dbReference type="NCBI Taxonomy" id="2016548"/>
    <lineage>
        <taxon>Bacteria</taxon>
        <taxon>Pseudomonadati</taxon>
        <taxon>Nitrospirota</taxon>
        <taxon>Nitrospiria</taxon>
        <taxon>Nitrospirales</taxon>
        <taxon>Nitrospiraceae</taxon>
        <taxon>Candidatus Sulfobium</taxon>
    </lineage>
</organism>
<evidence type="ECO:0000259" key="7">
    <source>
        <dbReference type="PROSITE" id="PS50045"/>
    </source>
</evidence>
<dbReference type="PROSITE" id="PS00688">
    <property type="entry name" value="SIGMA54_INTERACT_3"/>
    <property type="match status" value="1"/>
</dbReference>
<dbReference type="SMART" id="SM00065">
    <property type="entry name" value="GAF"/>
    <property type="match status" value="1"/>
</dbReference>
<dbReference type="Pfam" id="PF01590">
    <property type="entry name" value="GAF"/>
    <property type="match status" value="1"/>
</dbReference>
<dbReference type="SUPFAM" id="SSF52540">
    <property type="entry name" value="P-loop containing nucleoside triphosphate hydrolases"/>
    <property type="match status" value="1"/>
</dbReference>
<evidence type="ECO:0000256" key="4">
    <source>
        <dbReference type="ARBA" id="ARBA00023125"/>
    </source>
</evidence>
<evidence type="ECO:0000256" key="3">
    <source>
        <dbReference type="ARBA" id="ARBA00023015"/>
    </source>
</evidence>
<dbReference type="InterPro" id="IPR058031">
    <property type="entry name" value="AAA_lid_NorR"/>
</dbReference>
<dbReference type="SUPFAM" id="SSF46689">
    <property type="entry name" value="Homeodomain-like"/>
    <property type="match status" value="1"/>
</dbReference>
<dbReference type="Proteomes" id="UP000245125">
    <property type="component" value="Unassembled WGS sequence"/>
</dbReference>
<dbReference type="Gene3D" id="1.10.8.60">
    <property type="match status" value="1"/>
</dbReference>
<dbReference type="PANTHER" id="PTHR32071:SF119">
    <property type="entry name" value="SIGMA L-DEPENDENT TRANSCRIPTIONAL REGULATOR YPLP-RELATED"/>
    <property type="match status" value="1"/>
</dbReference>
<dbReference type="FunFam" id="3.40.50.300:FF:000006">
    <property type="entry name" value="DNA-binding transcriptional regulator NtrC"/>
    <property type="match status" value="1"/>
</dbReference>
<dbReference type="CDD" id="cd00009">
    <property type="entry name" value="AAA"/>
    <property type="match status" value="1"/>
</dbReference>
<dbReference type="SUPFAM" id="SSF55781">
    <property type="entry name" value="GAF domain-like"/>
    <property type="match status" value="1"/>
</dbReference>
<dbReference type="InterPro" id="IPR025944">
    <property type="entry name" value="Sigma_54_int_dom_CS"/>
</dbReference>
<evidence type="ECO:0000256" key="1">
    <source>
        <dbReference type="ARBA" id="ARBA00022741"/>
    </source>
</evidence>
<sequence>MSEKSGLSELSEAGNKKLSILYEIALTVGKSLDLKTIIDDVLEKVITFMAVDAGVIYVIDEETMEMIPVSFRNLSKEVVNDLCTNKVKVGECMCGNIAQCDKEVIILEKASEDPRFTRGVLKKEGMEFYAGLPLKARNRVVGVLCVITHERYAPDPELLDILRAATQPIGLAIENARMFEITKKKSDANMRYWNFEGIIANSPKMLAVLDLVRKITDVPASILIYGESGTGKELIARALHFNSVRKDRPFIAVNCASIHENLLESELFGYVRGAFTGANADRDGLMEAANSGTIFLDEVNAMSSNLQAKLLRVLQDRTFFKVGSAQPHTVDIRIIAATNQNLEEAIKSKQFREDLYYRLNVIKIDLPPLRERADDIPLLSRYFMNKCGKKMEKDIRRISESAMAALINYSWPGNIRELENSIERAVIVSETDEILLEDLPPGIAAFAGELTVEWTLEKAERDHIAKVLNLVEGNKKKAAKLLGLDATTLWRKLKKE</sequence>
<dbReference type="InterPro" id="IPR027417">
    <property type="entry name" value="P-loop_NTPase"/>
</dbReference>
<dbReference type="PROSITE" id="PS50045">
    <property type="entry name" value="SIGMA54_INTERACT_4"/>
    <property type="match status" value="1"/>
</dbReference>
<keyword evidence="4" id="KW-0238">DNA-binding</keyword>
<name>A0A2U3QIF8_9BACT</name>
<protein>
    <submittedName>
        <fullName evidence="8">Transcriptional regulator, NifA, Fis Family</fullName>
    </submittedName>
</protein>
<accession>A0A2U3QIF8</accession>
<dbReference type="FunFam" id="1.10.8.60:FF:000014">
    <property type="entry name" value="DNA-binding transcriptional regulator NtrC"/>
    <property type="match status" value="1"/>
</dbReference>
<keyword evidence="5" id="KW-0010">Activator</keyword>
<dbReference type="OrthoDB" id="9804019at2"/>
<dbReference type="GO" id="GO:0043565">
    <property type="term" value="F:sequence-specific DNA binding"/>
    <property type="evidence" value="ECO:0007669"/>
    <property type="project" value="InterPro"/>
</dbReference>
<dbReference type="Pfam" id="PF00158">
    <property type="entry name" value="Sigma54_activat"/>
    <property type="match status" value="1"/>
</dbReference>
<dbReference type="InterPro" id="IPR029016">
    <property type="entry name" value="GAF-like_dom_sf"/>
</dbReference>
<dbReference type="Gene3D" id="1.10.10.60">
    <property type="entry name" value="Homeodomain-like"/>
    <property type="match status" value="1"/>
</dbReference>
<keyword evidence="1" id="KW-0547">Nucleotide-binding</keyword>
<dbReference type="InterPro" id="IPR002197">
    <property type="entry name" value="HTH_Fis"/>
</dbReference>
<dbReference type="GO" id="GO:0005524">
    <property type="term" value="F:ATP binding"/>
    <property type="evidence" value="ECO:0007669"/>
    <property type="project" value="UniProtKB-KW"/>
</dbReference>